<accession>A0A4Z2GR49</accession>
<reference evidence="1 2" key="1">
    <citation type="submission" date="2019-03" db="EMBL/GenBank/DDBJ databases">
        <title>First draft genome of Liparis tanakae, snailfish: a comprehensive survey of snailfish specific genes.</title>
        <authorList>
            <person name="Kim W."/>
            <person name="Song I."/>
            <person name="Jeong J.-H."/>
            <person name="Kim D."/>
            <person name="Kim S."/>
            <person name="Ryu S."/>
            <person name="Song J.Y."/>
            <person name="Lee S.K."/>
        </authorList>
    </citation>
    <scope>NUCLEOTIDE SEQUENCE [LARGE SCALE GENOMIC DNA]</scope>
    <source>
        <tissue evidence="1">Muscle</tissue>
    </source>
</reference>
<evidence type="ECO:0000313" key="1">
    <source>
        <dbReference type="EMBL" id="TNN55243.1"/>
    </source>
</evidence>
<dbReference type="AlphaFoldDB" id="A0A4Z2GR49"/>
<sequence length="93" mass="10665">MWVLWHKIEYILFSFLPQKPDCLVAAVLTFFEASDERCAYSDGWRPGLRLPEDEWIPASLFNKHLGAHKTHRLTVVDFKSTTLSGCSLDKLVA</sequence>
<gene>
    <name evidence="1" type="ORF">EYF80_034509</name>
</gene>
<name>A0A4Z2GR49_9TELE</name>
<keyword evidence="2" id="KW-1185">Reference proteome</keyword>
<protein>
    <submittedName>
        <fullName evidence="1">Uncharacterized protein</fullName>
    </submittedName>
</protein>
<evidence type="ECO:0000313" key="2">
    <source>
        <dbReference type="Proteomes" id="UP000314294"/>
    </source>
</evidence>
<proteinExistence type="predicted"/>
<dbReference type="EMBL" id="SRLO01000461">
    <property type="protein sequence ID" value="TNN55243.1"/>
    <property type="molecule type" value="Genomic_DNA"/>
</dbReference>
<organism evidence="1 2">
    <name type="scientific">Liparis tanakae</name>
    <name type="common">Tanaka's snailfish</name>
    <dbReference type="NCBI Taxonomy" id="230148"/>
    <lineage>
        <taxon>Eukaryota</taxon>
        <taxon>Metazoa</taxon>
        <taxon>Chordata</taxon>
        <taxon>Craniata</taxon>
        <taxon>Vertebrata</taxon>
        <taxon>Euteleostomi</taxon>
        <taxon>Actinopterygii</taxon>
        <taxon>Neopterygii</taxon>
        <taxon>Teleostei</taxon>
        <taxon>Neoteleostei</taxon>
        <taxon>Acanthomorphata</taxon>
        <taxon>Eupercaria</taxon>
        <taxon>Perciformes</taxon>
        <taxon>Cottioidei</taxon>
        <taxon>Cottales</taxon>
        <taxon>Liparidae</taxon>
        <taxon>Liparis</taxon>
    </lineage>
</organism>
<comment type="caution">
    <text evidence="1">The sequence shown here is derived from an EMBL/GenBank/DDBJ whole genome shotgun (WGS) entry which is preliminary data.</text>
</comment>
<dbReference type="Proteomes" id="UP000314294">
    <property type="component" value="Unassembled WGS sequence"/>
</dbReference>